<dbReference type="Gene3D" id="2.60.40.1940">
    <property type="match status" value="1"/>
</dbReference>
<dbReference type="InterPro" id="IPR050473">
    <property type="entry name" value="A2M/Complement_sys"/>
</dbReference>
<dbReference type="KEGG" id="hazt:108672298"/>
<dbReference type="GO" id="GO:0004866">
    <property type="term" value="F:endopeptidase inhibitor activity"/>
    <property type="evidence" value="ECO:0007669"/>
    <property type="project" value="InterPro"/>
</dbReference>
<dbReference type="PANTHER" id="PTHR11412">
    <property type="entry name" value="MACROGLOBULIN / COMPLEMENT"/>
    <property type="match status" value="1"/>
</dbReference>
<protein>
    <submittedName>
        <fullName evidence="10">LOW QUALITY PROTEIN: uncharacterized protein LOC108672298</fullName>
    </submittedName>
</protein>
<feature type="disulfide bond" evidence="2">
    <location>
        <begin position="1568"/>
        <end position="1586"/>
    </location>
</feature>
<keyword evidence="5" id="KW-0732">Signal</keyword>
<reference evidence="10" key="1">
    <citation type="submission" date="2025-08" db="UniProtKB">
        <authorList>
            <consortium name="RefSeq"/>
        </authorList>
    </citation>
    <scope>IDENTIFICATION</scope>
    <source>
        <tissue evidence="10">Whole organism</tissue>
    </source>
</reference>
<feature type="region of interest" description="Disordered" evidence="3">
    <location>
        <begin position="96"/>
        <end position="132"/>
    </location>
</feature>
<dbReference type="CDD" id="cd00688">
    <property type="entry name" value="ISOPREN_C2_like"/>
    <property type="match status" value="1"/>
</dbReference>
<feature type="transmembrane region" description="Helical" evidence="4">
    <location>
        <begin position="2256"/>
        <end position="2278"/>
    </location>
</feature>
<feature type="region of interest" description="Disordered" evidence="3">
    <location>
        <begin position="31"/>
        <end position="84"/>
    </location>
</feature>
<evidence type="ECO:0000313" key="10">
    <source>
        <dbReference type="RefSeq" id="XP_047738800.1"/>
    </source>
</evidence>
<dbReference type="InterPro" id="IPR009048">
    <property type="entry name" value="A-macroglobulin_rcpt-bd"/>
</dbReference>
<dbReference type="Gene3D" id="2.60.40.1930">
    <property type="match status" value="2"/>
</dbReference>
<dbReference type="Gene3D" id="1.50.10.20">
    <property type="match status" value="1"/>
</dbReference>
<feature type="compositionally biased region" description="Polar residues" evidence="3">
    <location>
        <begin position="194"/>
        <end position="218"/>
    </location>
</feature>
<dbReference type="InterPro" id="IPR002172">
    <property type="entry name" value="LDrepeatLR_classA_rpt"/>
</dbReference>
<evidence type="ECO:0000313" key="9">
    <source>
        <dbReference type="Proteomes" id="UP000694843"/>
    </source>
</evidence>
<dbReference type="Pfam" id="PF07677">
    <property type="entry name" value="A2M_recep"/>
    <property type="match status" value="1"/>
</dbReference>
<gene>
    <name evidence="10" type="primary">LOC108672298</name>
</gene>
<dbReference type="SMART" id="SM01359">
    <property type="entry name" value="A2M_N_2"/>
    <property type="match status" value="1"/>
</dbReference>
<dbReference type="Pfam" id="PF07703">
    <property type="entry name" value="A2M_BRD"/>
    <property type="match status" value="1"/>
</dbReference>
<dbReference type="Pfam" id="PF17791">
    <property type="entry name" value="MG3"/>
    <property type="match status" value="1"/>
</dbReference>
<evidence type="ECO:0000256" key="4">
    <source>
        <dbReference type="SAM" id="Phobius"/>
    </source>
</evidence>
<dbReference type="GeneID" id="108672298"/>
<dbReference type="InterPro" id="IPR001599">
    <property type="entry name" value="Macroglobln_a2"/>
</dbReference>
<feature type="compositionally biased region" description="Polar residues" evidence="3">
    <location>
        <begin position="232"/>
        <end position="243"/>
    </location>
</feature>
<feature type="domain" description="Alpha-2-macroglobulin" evidence="7">
    <location>
        <begin position="1623"/>
        <end position="1715"/>
    </location>
</feature>
<dbReference type="InterPro" id="IPR002890">
    <property type="entry name" value="MG2"/>
</dbReference>
<dbReference type="OrthoDB" id="6373041at2759"/>
<evidence type="ECO:0000256" key="2">
    <source>
        <dbReference type="PROSITE-ProRule" id="PRU00124"/>
    </source>
</evidence>
<feature type="compositionally biased region" description="Polar residues" evidence="3">
    <location>
        <begin position="1302"/>
        <end position="1317"/>
    </location>
</feature>
<proteinExistence type="predicted"/>
<feature type="region of interest" description="Disordered" evidence="3">
    <location>
        <begin position="944"/>
        <end position="975"/>
    </location>
</feature>
<feature type="disulfide bond" evidence="2">
    <location>
        <begin position="1580"/>
        <end position="1595"/>
    </location>
</feature>
<feature type="chain" id="PRO_5037617097" evidence="5">
    <location>
        <begin position="31"/>
        <end position="2392"/>
    </location>
</feature>
<feature type="region of interest" description="Disordered" evidence="3">
    <location>
        <begin position="1298"/>
        <end position="1321"/>
    </location>
</feature>
<dbReference type="Gene3D" id="2.60.40.10">
    <property type="entry name" value="Immunoglobulins"/>
    <property type="match status" value="1"/>
</dbReference>
<feature type="compositionally biased region" description="Basic and acidic residues" evidence="3">
    <location>
        <begin position="267"/>
        <end position="286"/>
    </location>
</feature>
<evidence type="ECO:0000259" key="7">
    <source>
        <dbReference type="SMART" id="SM01360"/>
    </source>
</evidence>
<keyword evidence="4" id="KW-0472">Membrane</keyword>
<accession>A0A979FNZ5</accession>
<dbReference type="PROSITE" id="PS50068">
    <property type="entry name" value="LDLRA_2"/>
    <property type="match status" value="1"/>
</dbReference>
<evidence type="ECO:0000256" key="3">
    <source>
        <dbReference type="SAM" id="MobiDB-lite"/>
    </source>
</evidence>
<dbReference type="Pfam" id="PF07678">
    <property type="entry name" value="TED_complement"/>
    <property type="match status" value="1"/>
</dbReference>
<dbReference type="PANTHER" id="PTHR11412:SF146">
    <property type="entry name" value="CD109 ANTIGEN"/>
    <property type="match status" value="1"/>
</dbReference>
<dbReference type="RefSeq" id="XP_047738800.1">
    <property type="nucleotide sequence ID" value="XM_047882844.1"/>
</dbReference>
<dbReference type="InterPro" id="IPR011625">
    <property type="entry name" value="A2M_N_BRD"/>
</dbReference>
<sequence length="2392" mass="264372">MSRDCCCVRVSALLLVALLLVIHSIPPSLCTSDHRAPPDQIPGQFRSPGHRQDQSPNSDLLKDQPSNPNPVPHRDQNPEEVHEQSLHLSALHDQFMSSYPSSSHDQLRKNKKLSPTSKKKKESPHLSKKTGNILLGHTQSSEIYPDHHQHHDLLFDQFQNPEQMAARSDPPQPPRAHNSSLLQPPSRLHLEASQLGSRQSNKRLPSNSMGVAEQSSVPHVTLHPEPREGKKTGSSGVKNSALSLESEKSYTPHHDERSNSSYTSARKTGDQSRRNGKTSELHHPEEEISLSHTHSSSHGEEKNFSTLKNRLNFPIKSKTRWPRSALGEYFRDHGDLYPGDLLDGAPHSLPVTLDAEHTRVGKPANLIFKDPTYLIAVPRHVHAGRVFRIAVNILPPSPALVIRAALFRDNIELAAVERECEPDLLQLIEIMVPNSSGLGKYRLKVEGSEVGWLVGSAFSREALLTFKPLGPSVLVHTDRPVYMQGDTVRIRVVGVDSAGRPAPESVDVYILSPRGVLVRRWLSRQCGERVVGLQFPLSAEPEEGRWTVRVEEASAVTEHHFIVEYFYPTRFEVDVEVPPFISTDSAVLSGVVYANYTSGAPVSGNVTVRASVRSLLPDRPHLHFAPDPSLLMPVTSFYGAFPFRFHLTDLDDLLPSGGLENSEVTISAQVGDMIWNIRQQGYSKTRIIESKLRLKFLGDSPHILRPAMPFKFYLAATQGSSAPVPESRLSRHRLLVTPEVTLSNGRPDYEVESEVASLALTAELKEAAGGKAYAKLVAVTHHSPGGRFLQISTSTRNPQVGEYVILHVRSNFYLENFRYLLLNKGLIVEAGQEKMEASLHTFPLALDASLAGAATVVVYWTGRGGTLVADSLTFPVNAITRDPVELNVTAMQRSKQPIKLEQSKFASRHPRQVDPIEEAVATEQELMQLPAPDAQGNLSDMLGPVTSDDRSSNVTGEKTDESINNNNTVSSEDEFSEVNVTMNNLSSESSSKPNIESAEFGRLYSPNFSAPAQYSNSSYAIATALLNVTTDSVTISRNVNFVNNYRENSTVMLENLKESGLIFEYEDKSSKNNESNLDADETSSLNHLLHEMNQTINFSSAISSQSSNKFEKESTFSSLSPIITDPSLMVIEERSLLLVHDNVTNMPANHGNYSVFPDFSTNPKPSSPTNDLLNISLIESSNIQLVPIENHTSFLQLQPHQDSAEARGILRSSVQVNKIFKTSLGRDQSSNLSVQFSSNAAFLQEKEMKISSSKLRSSLPTVQSENLPQTSTSNYSEVPKSTSSVSLYSVETTEDLPYIKQGTDSSQVTARSSSNDSQSEKYDIENYFTAESSIESIQPEKYSPKINLNINAESSFADLEYEATVIETDDLNNTDQMYADENTQTVLEDDGAEDMDSLPLPSREHRRRDLRRYEYADDVKEDVLRLTVKGLPGARVSLAGYSWDKFGMAGGSQMSHAQVRLGLPGARVSLAGYSWDKFGMAGGSQMSHAQVLTEMTRPDRPTRGSSSEPHMQQWGAVWSGAEELVRLPRSSLGVDANDTFSLADVLVLTDASDWQLPGPCQDARQLPCLMSGCYSQTSACDGHWDCPDGIDERHCDRLTPAEKDIEEFMLSRQNRLARHVAPPWLWSHVTLNDSGMAALTVLRPYDLASPLVLSGFSLHKHKGLSLLENPVEWVDEDSFQLRVEAPERAGAWEHVGVRVTALNRHLEDVTAHITLAHSEQYKFVALEDFDVAGFDSKQGYQRRRFSEGEHQHTIHVAGGGSITLYLPIVPFTLGEVTVQVTAVIPGKKLRAQVNILVEAMGALQQHHTSLLVDLSNKPYYFTFLDINIPPSQGYVAGSTSALVAVSGDTICPIPTLKHDATRTAERMQRIASPTASSTASLNLPTSGSESAIYSILLTALQLAHLQEQQQLLQPTSHSQLQYQALLAHQGADGGFKFFSQSKSPSCVWLSATAVRALHELSTVAPHLVYVDPQTKDRALRFVLSHQTSFGAWWEPGSVIGARQLQPSSYSFANETTNGLNLTTSAHTLLQLLTLTQLPSPLDERVASAILRGRSWLEHSLRKVERASRPLEAALVALALHEAKSPLAEAAKQSTQDTLAAWEALQQYSIKMGTARDTQISVTVEPLVDPPAGKLTGHSPGHYDQEVPSHTFHITNSNLLHKKLSQRSVNFFFDQLDGSNTCVELVVERWFPVANLTSKLPVTVYEYHAPELKTIEFLDMSEVTFDICQVCGSYQCPNCPEPSYYLSSSTTGAPNGLLLLLVTISSVILSSFPLCSLTSSAKKMYKLYYSLFRIYIVHLLKLVLATAVESVLIIYKRRKVDSGLLIPFGLTAINSLYSWVLSSSLLSSLEIRALQDIIFRCQRLWSAPKDKWFGSAAKAEEQQLNGTKSRNRR</sequence>
<feature type="domain" description="Alpha-macroglobulin receptor-binding" evidence="8">
    <location>
        <begin position="2154"/>
        <end position="2217"/>
    </location>
</feature>
<dbReference type="InterPro" id="IPR013783">
    <property type="entry name" value="Ig-like_fold"/>
</dbReference>
<dbReference type="InterPro" id="IPR041555">
    <property type="entry name" value="MG3"/>
</dbReference>
<dbReference type="SUPFAM" id="SSF57424">
    <property type="entry name" value="LDL receptor-like module"/>
    <property type="match status" value="1"/>
</dbReference>
<dbReference type="Proteomes" id="UP000694843">
    <property type="component" value="Unplaced"/>
</dbReference>
<feature type="compositionally biased region" description="Basic and acidic residues" evidence="3">
    <location>
        <begin position="245"/>
        <end position="258"/>
    </location>
</feature>
<dbReference type="InterPro" id="IPR008930">
    <property type="entry name" value="Terpenoid_cyclase/PrenylTrfase"/>
</dbReference>
<feature type="transmembrane region" description="Helical" evidence="4">
    <location>
        <begin position="2290"/>
        <end position="2314"/>
    </location>
</feature>
<keyword evidence="9" id="KW-1185">Reference proteome</keyword>
<evidence type="ECO:0000259" key="6">
    <source>
        <dbReference type="SMART" id="SM01359"/>
    </source>
</evidence>
<dbReference type="InterPro" id="IPR011626">
    <property type="entry name" value="Alpha-macroglobulin_TED"/>
</dbReference>
<dbReference type="InterPro" id="IPR036055">
    <property type="entry name" value="LDL_receptor-like_sf"/>
</dbReference>
<keyword evidence="4" id="KW-0812">Transmembrane</keyword>
<dbReference type="InterPro" id="IPR036595">
    <property type="entry name" value="A-macroglobulin_rcpt-bd_sf"/>
</dbReference>
<dbReference type="SMART" id="SM00192">
    <property type="entry name" value="LDLa"/>
    <property type="match status" value="1"/>
</dbReference>
<evidence type="ECO:0000256" key="1">
    <source>
        <dbReference type="ARBA" id="ARBA00023157"/>
    </source>
</evidence>
<feature type="compositionally biased region" description="Basic and acidic residues" evidence="3">
    <location>
        <begin position="947"/>
        <end position="961"/>
    </location>
</feature>
<dbReference type="CDD" id="cd00112">
    <property type="entry name" value="LDLa"/>
    <property type="match status" value="1"/>
</dbReference>
<feature type="compositionally biased region" description="Basic and acidic residues" evidence="3">
    <location>
        <begin position="72"/>
        <end position="84"/>
    </location>
</feature>
<dbReference type="SUPFAM" id="SSF49410">
    <property type="entry name" value="Alpha-macroglobulin receptor domain"/>
    <property type="match status" value="1"/>
</dbReference>
<dbReference type="GO" id="GO:0005615">
    <property type="term" value="C:extracellular space"/>
    <property type="evidence" value="ECO:0007669"/>
    <property type="project" value="InterPro"/>
</dbReference>
<feature type="region of interest" description="Disordered" evidence="3">
    <location>
        <begin position="1253"/>
        <end position="1283"/>
    </location>
</feature>
<feature type="compositionally biased region" description="Basic residues" evidence="3">
    <location>
        <begin position="109"/>
        <end position="128"/>
    </location>
</feature>
<dbReference type="SMART" id="SM01360">
    <property type="entry name" value="A2M"/>
    <property type="match status" value="1"/>
</dbReference>
<keyword evidence="1 2" id="KW-1015">Disulfide bond</keyword>
<dbReference type="SUPFAM" id="SSF48239">
    <property type="entry name" value="Terpenoid cyclases/Protein prenyltransferases"/>
    <property type="match status" value="1"/>
</dbReference>
<feature type="signal peptide" evidence="5">
    <location>
        <begin position="1"/>
        <end position="30"/>
    </location>
</feature>
<dbReference type="Pfam" id="PF01835">
    <property type="entry name" value="MG2"/>
    <property type="match status" value="1"/>
</dbReference>
<organism evidence="9 10">
    <name type="scientific">Hyalella azteca</name>
    <name type="common">Amphipod</name>
    <dbReference type="NCBI Taxonomy" id="294128"/>
    <lineage>
        <taxon>Eukaryota</taxon>
        <taxon>Metazoa</taxon>
        <taxon>Ecdysozoa</taxon>
        <taxon>Arthropoda</taxon>
        <taxon>Crustacea</taxon>
        <taxon>Multicrustacea</taxon>
        <taxon>Malacostraca</taxon>
        <taxon>Eumalacostraca</taxon>
        <taxon>Peracarida</taxon>
        <taxon>Amphipoda</taxon>
        <taxon>Senticaudata</taxon>
        <taxon>Talitrida</taxon>
        <taxon>Talitroidea</taxon>
        <taxon>Hyalellidae</taxon>
        <taxon>Hyalella</taxon>
    </lineage>
</organism>
<feature type="domain" description="Alpha-2-macroglobulin bait region" evidence="6">
    <location>
        <begin position="789"/>
        <end position="907"/>
    </location>
</feature>
<name>A0A979FNZ5_HYAAZ</name>
<evidence type="ECO:0000256" key="5">
    <source>
        <dbReference type="SAM" id="SignalP"/>
    </source>
</evidence>
<comment type="caution">
    <text evidence="2">Lacks conserved residue(s) required for the propagation of feature annotation.</text>
</comment>
<evidence type="ECO:0000259" key="8">
    <source>
        <dbReference type="SMART" id="SM01361"/>
    </source>
</evidence>
<dbReference type="SMART" id="SM01361">
    <property type="entry name" value="A2M_recep"/>
    <property type="match status" value="1"/>
</dbReference>
<keyword evidence="4" id="KW-1133">Transmembrane helix</keyword>
<dbReference type="Gene3D" id="2.40.128.620">
    <property type="match status" value="1"/>
</dbReference>
<dbReference type="Gene3D" id="2.60.40.690">
    <property type="entry name" value="Alpha-macroglobulin, receptor-binding domain"/>
    <property type="match status" value="1"/>
</dbReference>
<feature type="region of interest" description="Disordered" evidence="3">
    <location>
        <begin position="163"/>
        <end position="305"/>
    </location>
</feature>
<feature type="compositionally biased region" description="Basic and acidic residues" evidence="3">
    <location>
        <begin position="222"/>
        <end position="231"/>
    </location>
</feature>